<evidence type="ECO:0000256" key="1">
    <source>
        <dbReference type="SAM" id="MobiDB-lite"/>
    </source>
</evidence>
<evidence type="ECO:0000313" key="3">
    <source>
        <dbReference type="EMBL" id="CAK0782754.1"/>
    </source>
</evidence>
<reference evidence="3 4" key="1">
    <citation type="submission" date="2023-10" db="EMBL/GenBank/DDBJ databases">
        <authorList>
            <person name="Maclean D."/>
            <person name="Macfadyen A."/>
        </authorList>
    </citation>
    <scope>NUCLEOTIDE SEQUENCE [LARGE SCALE GENOMIC DNA]</scope>
</reference>
<dbReference type="PANTHER" id="PTHR13490">
    <property type="entry name" value="MITOCHONDRIAL 28S RIBOSOMAL PROTEIN S28"/>
    <property type="match status" value="1"/>
</dbReference>
<feature type="domain" description="Small ribosomal subunit protein mS35 mitochondrial conserved" evidence="2">
    <location>
        <begin position="180"/>
        <end position="261"/>
    </location>
</feature>
<evidence type="ECO:0000313" key="4">
    <source>
        <dbReference type="Proteomes" id="UP001314263"/>
    </source>
</evidence>
<dbReference type="InterPro" id="IPR039848">
    <property type="entry name" value="Ribosomal_mS35_mt"/>
</dbReference>
<organism evidence="3 4">
    <name type="scientific">Coccomyxa viridis</name>
    <dbReference type="NCBI Taxonomy" id="1274662"/>
    <lineage>
        <taxon>Eukaryota</taxon>
        <taxon>Viridiplantae</taxon>
        <taxon>Chlorophyta</taxon>
        <taxon>core chlorophytes</taxon>
        <taxon>Trebouxiophyceae</taxon>
        <taxon>Trebouxiophyceae incertae sedis</taxon>
        <taxon>Coccomyxaceae</taxon>
        <taxon>Coccomyxa</taxon>
    </lineage>
</organism>
<gene>
    <name evidence="3" type="ORF">CVIRNUC_005949</name>
</gene>
<dbReference type="PANTHER" id="PTHR13490:SF0">
    <property type="entry name" value="SMALL RIBOSOMAL SUBUNIT PROTEIN MS35"/>
    <property type="match status" value="1"/>
</dbReference>
<accession>A0AAV1I6R0</accession>
<protein>
    <recommendedName>
        <fullName evidence="2">Small ribosomal subunit protein mS35 mitochondrial conserved domain-containing protein</fullName>
    </recommendedName>
</protein>
<dbReference type="GO" id="GO:0003735">
    <property type="term" value="F:structural constituent of ribosome"/>
    <property type="evidence" value="ECO:0007669"/>
    <property type="project" value="InterPro"/>
</dbReference>
<feature type="compositionally biased region" description="Basic residues" evidence="1">
    <location>
        <begin position="289"/>
        <end position="298"/>
    </location>
</feature>
<dbReference type="InterPro" id="IPR019349">
    <property type="entry name" value="Ribosomal_mS35_mit"/>
</dbReference>
<dbReference type="GO" id="GO:0005763">
    <property type="term" value="C:mitochondrial small ribosomal subunit"/>
    <property type="evidence" value="ECO:0007669"/>
    <property type="project" value="TreeGrafter"/>
</dbReference>
<dbReference type="GO" id="GO:0032543">
    <property type="term" value="P:mitochondrial translation"/>
    <property type="evidence" value="ECO:0007669"/>
    <property type="project" value="InterPro"/>
</dbReference>
<dbReference type="Pfam" id="PF10213">
    <property type="entry name" value="MRP-S28"/>
    <property type="match status" value="1"/>
</dbReference>
<proteinExistence type="predicted"/>
<dbReference type="AlphaFoldDB" id="A0AAV1I6R0"/>
<sequence length="298" mass="33890">MTMALQQALRGVSRGSLWPSTMARLESIVELPSCENVASRLWHRGFADETAQGTSIEAAGGDAVAEVPVAELDRGRRKGRRPTRAEKGSYMGNQDFVRELEANSLKVPEGVPIYDLQTDIPGFYESRMPFTERLNRILETNPEMIEMLLSPVPPPPYPGAKDILRWQTHMVLQVGPDNLQHPMNRKVRCQVYLRDLQEEAGLTDAALQHIALVCGPRYNPEKGEVTLTCEKYPDREENRRDILDTVHALIAEGERKHPQTDPAIIKQQQERKRARENLPPMTVPEYNPLKRKQKQQQQ</sequence>
<name>A0AAV1I6R0_9CHLO</name>
<feature type="region of interest" description="Disordered" evidence="1">
    <location>
        <begin position="73"/>
        <end position="92"/>
    </location>
</feature>
<comment type="caution">
    <text evidence="3">The sequence shown here is derived from an EMBL/GenBank/DDBJ whole genome shotgun (WGS) entry which is preliminary data.</text>
</comment>
<feature type="region of interest" description="Disordered" evidence="1">
    <location>
        <begin position="252"/>
        <end position="298"/>
    </location>
</feature>
<evidence type="ECO:0000259" key="2">
    <source>
        <dbReference type="Pfam" id="PF10213"/>
    </source>
</evidence>
<dbReference type="EMBL" id="CAUYUE010000007">
    <property type="protein sequence ID" value="CAK0782754.1"/>
    <property type="molecule type" value="Genomic_DNA"/>
</dbReference>
<keyword evidence="4" id="KW-1185">Reference proteome</keyword>
<dbReference type="Proteomes" id="UP001314263">
    <property type="component" value="Unassembled WGS sequence"/>
</dbReference>